<dbReference type="EMBL" id="PGTY01000001">
    <property type="protein sequence ID" value="PJI92238.1"/>
    <property type="molecule type" value="Genomic_DNA"/>
</dbReference>
<proteinExistence type="predicted"/>
<reference evidence="1 2" key="1">
    <citation type="submission" date="2017-11" db="EMBL/GenBank/DDBJ databases">
        <title>Genomic Encyclopedia of Archaeal and Bacterial Type Strains, Phase II (KMG-II): From Individual Species to Whole Genera.</title>
        <authorList>
            <person name="Goeker M."/>
        </authorList>
    </citation>
    <scope>NUCLEOTIDE SEQUENCE [LARGE SCALE GENOMIC DNA]</scope>
    <source>
        <strain evidence="1 2">DSM 29128</strain>
    </source>
</reference>
<dbReference type="OrthoDB" id="9903263at2"/>
<evidence type="ECO:0000313" key="2">
    <source>
        <dbReference type="Proteomes" id="UP000228531"/>
    </source>
</evidence>
<sequence>MLQYKVVFALTLEELVDDVTTNCRENWVPQGGVSRGPLGNGLLGKKYFFQAMTKTISTN</sequence>
<comment type="caution">
    <text evidence="1">The sequence shown here is derived from an EMBL/GenBank/DDBJ whole genome shotgun (WGS) entry which is preliminary data.</text>
</comment>
<keyword evidence="2" id="KW-1185">Reference proteome</keyword>
<dbReference type="Proteomes" id="UP000228531">
    <property type="component" value="Unassembled WGS sequence"/>
</dbReference>
<evidence type="ECO:0000313" key="1">
    <source>
        <dbReference type="EMBL" id="PJI92238.1"/>
    </source>
</evidence>
<evidence type="ECO:0008006" key="3">
    <source>
        <dbReference type="Google" id="ProtNLM"/>
    </source>
</evidence>
<protein>
    <recommendedName>
        <fullName evidence="3">DUF1737 domain-containing protein</fullName>
    </recommendedName>
</protein>
<dbReference type="AlphaFoldDB" id="A0A2M8WMT3"/>
<name>A0A2M8WMT3_9RHOB</name>
<dbReference type="RefSeq" id="WP_100367077.1">
    <property type="nucleotide sequence ID" value="NZ_PGTY01000001.1"/>
</dbReference>
<organism evidence="1 2">
    <name type="scientific">Yoonia maricola</name>
    <dbReference type="NCBI Taxonomy" id="420999"/>
    <lineage>
        <taxon>Bacteria</taxon>
        <taxon>Pseudomonadati</taxon>
        <taxon>Pseudomonadota</taxon>
        <taxon>Alphaproteobacteria</taxon>
        <taxon>Rhodobacterales</taxon>
        <taxon>Paracoccaceae</taxon>
        <taxon>Yoonia</taxon>
    </lineage>
</organism>
<accession>A0A2M8WMT3</accession>
<gene>
    <name evidence="1" type="ORF">BC777_1083</name>
</gene>